<dbReference type="EMBL" id="JAAAID010003141">
    <property type="protein sequence ID" value="KAG0000423.1"/>
    <property type="molecule type" value="Genomic_DNA"/>
</dbReference>
<keyword evidence="2" id="KW-1185">Reference proteome</keyword>
<organism evidence="1 2">
    <name type="scientific">Entomortierella chlamydospora</name>
    <dbReference type="NCBI Taxonomy" id="101097"/>
    <lineage>
        <taxon>Eukaryota</taxon>
        <taxon>Fungi</taxon>
        <taxon>Fungi incertae sedis</taxon>
        <taxon>Mucoromycota</taxon>
        <taxon>Mortierellomycotina</taxon>
        <taxon>Mortierellomycetes</taxon>
        <taxon>Mortierellales</taxon>
        <taxon>Mortierellaceae</taxon>
        <taxon>Entomortierella</taxon>
    </lineage>
</organism>
<reference evidence="1" key="1">
    <citation type="journal article" date="2020" name="Fungal Divers.">
        <title>Resolving the Mortierellaceae phylogeny through synthesis of multi-gene phylogenetics and phylogenomics.</title>
        <authorList>
            <person name="Vandepol N."/>
            <person name="Liber J."/>
            <person name="Desiro A."/>
            <person name="Na H."/>
            <person name="Kennedy M."/>
            <person name="Barry K."/>
            <person name="Grigoriev I.V."/>
            <person name="Miller A.N."/>
            <person name="O'Donnell K."/>
            <person name="Stajich J.E."/>
            <person name="Bonito G."/>
        </authorList>
    </citation>
    <scope>NUCLEOTIDE SEQUENCE</scope>
    <source>
        <strain evidence="1">NRRL 2769</strain>
    </source>
</reference>
<feature type="non-terminal residue" evidence="1">
    <location>
        <position position="1"/>
    </location>
</feature>
<sequence length="72" mass="7331">FNTLQLSSSQISTTAASAVPASAIPASAVTTGKTGADQKDKAIRRASGLNPNLTESINSGISTYTKYCIIIG</sequence>
<evidence type="ECO:0000313" key="1">
    <source>
        <dbReference type="EMBL" id="KAG0000423.1"/>
    </source>
</evidence>
<gene>
    <name evidence="1" type="ORF">BGZ80_006370</name>
</gene>
<proteinExistence type="predicted"/>
<evidence type="ECO:0000313" key="2">
    <source>
        <dbReference type="Proteomes" id="UP000703661"/>
    </source>
</evidence>
<accession>A0A9P6MHB2</accession>
<dbReference type="Proteomes" id="UP000703661">
    <property type="component" value="Unassembled WGS sequence"/>
</dbReference>
<name>A0A9P6MHB2_9FUNG</name>
<dbReference type="AlphaFoldDB" id="A0A9P6MHB2"/>
<protein>
    <submittedName>
        <fullName evidence="1">Uncharacterized protein</fullName>
    </submittedName>
</protein>
<comment type="caution">
    <text evidence="1">The sequence shown here is derived from an EMBL/GenBank/DDBJ whole genome shotgun (WGS) entry which is preliminary data.</text>
</comment>